<protein>
    <submittedName>
        <fullName evidence="2">Protein-serine/threonine phosphatase</fullName>
        <ecNumber evidence="2">3.1.3.16</ecNumber>
    </submittedName>
</protein>
<name>A0ABU5D6B5_9ENTR</name>
<dbReference type="PANTHER" id="PTHR42850">
    <property type="entry name" value="METALLOPHOSPHOESTERASE"/>
    <property type="match status" value="1"/>
</dbReference>
<proteinExistence type="predicted"/>
<comment type="caution">
    <text evidence="2">The sequence shown here is derived from an EMBL/GenBank/DDBJ whole genome shotgun (WGS) entry which is preliminary data.</text>
</comment>
<reference evidence="2 3" key="1">
    <citation type="submission" date="2023-02" db="EMBL/GenBank/DDBJ databases">
        <title>The draft genomes of Enterobacter strains.</title>
        <authorList>
            <person name="He Y."/>
            <person name="Feng Y."/>
            <person name="Zong Z."/>
        </authorList>
    </citation>
    <scope>NUCLEOTIDE SEQUENCE [LARGE SCALE GENOMIC DNA]</scope>
    <source>
        <strain evidence="2 3">170198</strain>
    </source>
</reference>
<sequence>MYQRIEGRLWRHVWVVSDIHGCYQRLMDELKRRHFNPYEDLLISVGDMIDRGPDSVKCLQLINEKWFRAVRGNHEQMAIDSLDNNDFALWTMNGGMWFAHLERDQKPHALALLNDCRHLPHIIEITCANGLNVIAHADYPATEYRWQKPVSAQRVLWDRDRLMGFMVGKGQGISGADHFWFGHTPVDRRYDFDNLHYIDTGAVFDGYFTLAQLQ</sequence>
<accession>A0ABU5D6B5</accession>
<dbReference type="SUPFAM" id="SSF56300">
    <property type="entry name" value="Metallo-dependent phosphatases"/>
    <property type="match status" value="1"/>
</dbReference>
<evidence type="ECO:0000313" key="2">
    <source>
        <dbReference type="EMBL" id="MDY0419525.1"/>
    </source>
</evidence>
<dbReference type="InterPro" id="IPR029052">
    <property type="entry name" value="Metallo-depent_PP-like"/>
</dbReference>
<keyword evidence="3" id="KW-1185">Reference proteome</keyword>
<dbReference type="Pfam" id="PF00149">
    <property type="entry name" value="Metallophos"/>
    <property type="match status" value="1"/>
</dbReference>
<dbReference type="GO" id="GO:0004722">
    <property type="term" value="F:protein serine/threonine phosphatase activity"/>
    <property type="evidence" value="ECO:0007669"/>
    <property type="project" value="UniProtKB-EC"/>
</dbReference>
<organism evidence="2 3">
    <name type="scientific">Enterobacter chinensis</name>
    <dbReference type="NCBI Taxonomy" id="3030997"/>
    <lineage>
        <taxon>Bacteria</taxon>
        <taxon>Pseudomonadati</taxon>
        <taxon>Pseudomonadota</taxon>
        <taxon>Gammaproteobacteria</taxon>
        <taxon>Enterobacterales</taxon>
        <taxon>Enterobacteriaceae</taxon>
        <taxon>Enterobacter</taxon>
    </lineage>
</organism>
<dbReference type="PANTHER" id="PTHR42850:SF10">
    <property type="entry name" value="SERINE_THREONINE-PROTEIN PHOSPHATASE 1"/>
    <property type="match status" value="1"/>
</dbReference>
<feature type="domain" description="Serine/threonine specific protein phosphatases" evidence="1">
    <location>
        <begin position="70"/>
        <end position="75"/>
    </location>
</feature>
<dbReference type="InterPro" id="IPR004843">
    <property type="entry name" value="Calcineurin-like_PHP"/>
</dbReference>
<dbReference type="RefSeq" id="WP_134350664.1">
    <property type="nucleotide sequence ID" value="NZ_JARDVI010000006.1"/>
</dbReference>
<dbReference type="Gene3D" id="3.60.21.10">
    <property type="match status" value="1"/>
</dbReference>
<evidence type="ECO:0000313" key="3">
    <source>
        <dbReference type="Proteomes" id="UP001270266"/>
    </source>
</evidence>
<dbReference type="EC" id="3.1.3.16" evidence="2"/>
<dbReference type="PROSITE" id="PS00125">
    <property type="entry name" value="SER_THR_PHOSPHATASE"/>
    <property type="match status" value="1"/>
</dbReference>
<gene>
    <name evidence="2" type="primary">pphA</name>
    <name evidence="2" type="ORF">PYW49_17900</name>
</gene>
<dbReference type="Proteomes" id="UP001270266">
    <property type="component" value="Unassembled WGS sequence"/>
</dbReference>
<evidence type="ECO:0000259" key="1">
    <source>
        <dbReference type="PROSITE" id="PS00125"/>
    </source>
</evidence>
<dbReference type="InterPro" id="IPR006186">
    <property type="entry name" value="Ser/Thr-sp_prot-phosphatase"/>
</dbReference>
<dbReference type="InterPro" id="IPR050126">
    <property type="entry name" value="Ap4A_hydrolase"/>
</dbReference>
<dbReference type="NCBIfam" id="NF008516">
    <property type="entry name" value="PRK11439.1"/>
    <property type="match status" value="1"/>
</dbReference>
<keyword evidence="2" id="KW-0378">Hydrolase</keyword>
<dbReference type="EMBL" id="JARDVI010000006">
    <property type="protein sequence ID" value="MDY0419525.1"/>
    <property type="molecule type" value="Genomic_DNA"/>
</dbReference>